<proteinExistence type="predicted"/>
<dbReference type="AlphaFoldDB" id="A0A9P8D172"/>
<reference evidence="2" key="1">
    <citation type="submission" date="2021-07" db="EMBL/GenBank/DDBJ databases">
        <title>Draft genome of Mortierella alpina, strain LL118, isolated from an aspen leaf litter sample.</title>
        <authorList>
            <person name="Yang S."/>
            <person name="Vinatzer B.A."/>
        </authorList>
    </citation>
    <scope>NUCLEOTIDE SEQUENCE</scope>
    <source>
        <strain evidence="2">LL118</strain>
    </source>
</reference>
<gene>
    <name evidence="2" type="ORF">KVV02_001914</name>
</gene>
<sequence>MPSLSEPKPFSNRALERLFRSPVSQQMIDHIASYASTVIECSPPSPTLTDYSTPLPSPTTTTRASAKTISSSEPASGVPPLKDFIRILVLNSNVQASTLLPTLVYLERLKLKLPVAAKGTCPFFLVCDMQ</sequence>
<protein>
    <submittedName>
        <fullName evidence="2">Uncharacterized protein</fullName>
    </submittedName>
</protein>
<accession>A0A9P8D172</accession>
<evidence type="ECO:0000313" key="2">
    <source>
        <dbReference type="EMBL" id="KAG9326964.1"/>
    </source>
</evidence>
<feature type="compositionally biased region" description="Low complexity" evidence="1">
    <location>
        <begin position="48"/>
        <end position="72"/>
    </location>
</feature>
<name>A0A9P8D172_MORAP</name>
<dbReference type="Proteomes" id="UP000717515">
    <property type="component" value="Unassembled WGS sequence"/>
</dbReference>
<feature type="region of interest" description="Disordered" evidence="1">
    <location>
        <begin position="48"/>
        <end position="77"/>
    </location>
</feature>
<dbReference type="EMBL" id="JAIFTL010000011">
    <property type="protein sequence ID" value="KAG9326964.1"/>
    <property type="molecule type" value="Genomic_DNA"/>
</dbReference>
<comment type="caution">
    <text evidence="2">The sequence shown here is derived from an EMBL/GenBank/DDBJ whole genome shotgun (WGS) entry which is preliminary data.</text>
</comment>
<evidence type="ECO:0000313" key="3">
    <source>
        <dbReference type="Proteomes" id="UP000717515"/>
    </source>
</evidence>
<dbReference type="Gene3D" id="1.10.472.10">
    <property type="entry name" value="Cyclin-like"/>
    <property type="match status" value="1"/>
</dbReference>
<organism evidence="2 3">
    <name type="scientific">Mortierella alpina</name>
    <name type="common">Oleaginous fungus</name>
    <name type="synonym">Mortierella renispora</name>
    <dbReference type="NCBI Taxonomy" id="64518"/>
    <lineage>
        <taxon>Eukaryota</taxon>
        <taxon>Fungi</taxon>
        <taxon>Fungi incertae sedis</taxon>
        <taxon>Mucoromycota</taxon>
        <taxon>Mortierellomycotina</taxon>
        <taxon>Mortierellomycetes</taxon>
        <taxon>Mortierellales</taxon>
        <taxon>Mortierellaceae</taxon>
        <taxon>Mortierella</taxon>
    </lineage>
</organism>
<evidence type="ECO:0000256" key="1">
    <source>
        <dbReference type="SAM" id="MobiDB-lite"/>
    </source>
</evidence>